<name>A0AAU9E6K7_9FIRM</name>
<reference evidence="3 4" key="1">
    <citation type="submission" date="2023-08" db="EMBL/GenBank/DDBJ databases">
        <title>Helicovermis profunda gen. nov., sp. nov., a novel mesophilic, fermentative bacterium within the Bacillota from a deep-sea hydrothermal vent chimney.</title>
        <authorList>
            <person name="Miyazaki U."/>
            <person name="Mizutani D."/>
            <person name="Hashimoto Y."/>
            <person name="Tame A."/>
            <person name="Sawayama S."/>
            <person name="Miyazaki J."/>
            <person name="Takai K."/>
            <person name="Nakagawa S."/>
        </authorList>
    </citation>
    <scope>NUCLEOTIDE SEQUENCE [LARGE SCALE GENOMIC DNA]</scope>
    <source>
        <strain evidence="3 4">S502</strain>
    </source>
</reference>
<feature type="transmembrane region" description="Helical" evidence="2">
    <location>
        <begin position="6"/>
        <end position="27"/>
    </location>
</feature>
<sequence length="443" mass="51887">MNTKKIFFSILENIIFIAIVILVFYILPYNKESFLTLNIHPLFFVVLIMALRYGSAIGLISAFFVSLTYSYIYFTLGKDMFLLFSELSNSKYFVYFFIIAIVIGRFKDNFLYHEKISDNKINLLKEANQNLTEANKEAFALKEELRKQIIGAEHSILSLYEIASSLDTLDPEEVYTETMGMLSKFLRAKTISIYSVNETKGVLRLKIRLGEGSNLPNSIFYEDNESFYELINKKNIVKHIYKSDDNCPLMCAPLIDDGKVVAILNIEMIEFKFVTDYTYNVFKIIVEWVNKALIRALSAEEDLRENEVFQGTNILFFSNFIDRLDKEEHRKEKFNIEYILLSYYIKNPNLEYISKKSLKILRDVDIVGMKCNFNFIDCVDKKRNSIKEINIKMNNVSNKIKKYNLKGNVFFLLPATPMNQKDHIEERILSTFDYKLEKTYEIK</sequence>
<dbReference type="Gene3D" id="3.30.450.40">
    <property type="match status" value="1"/>
</dbReference>
<feature type="transmembrane region" description="Helical" evidence="2">
    <location>
        <begin position="92"/>
        <end position="112"/>
    </location>
</feature>
<accession>A0AAU9E6K7</accession>
<keyword evidence="2" id="KW-1133">Transmembrane helix</keyword>
<keyword evidence="1" id="KW-0175">Coiled coil</keyword>
<evidence type="ECO:0000256" key="1">
    <source>
        <dbReference type="SAM" id="Coils"/>
    </source>
</evidence>
<evidence type="ECO:0000313" key="4">
    <source>
        <dbReference type="Proteomes" id="UP001321786"/>
    </source>
</evidence>
<evidence type="ECO:0000313" key="3">
    <source>
        <dbReference type="EMBL" id="BEP28282.1"/>
    </source>
</evidence>
<dbReference type="InterPro" id="IPR029016">
    <property type="entry name" value="GAF-like_dom_sf"/>
</dbReference>
<feature type="transmembrane region" description="Helical" evidence="2">
    <location>
        <begin position="39"/>
        <end position="72"/>
    </location>
</feature>
<dbReference type="Proteomes" id="UP001321786">
    <property type="component" value="Chromosome"/>
</dbReference>
<dbReference type="EMBL" id="AP028654">
    <property type="protein sequence ID" value="BEP28282.1"/>
    <property type="molecule type" value="Genomic_DNA"/>
</dbReference>
<proteinExistence type="predicted"/>
<evidence type="ECO:0000256" key="2">
    <source>
        <dbReference type="SAM" id="Phobius"/>
    </source>
</evidence>
<dbReference type="SUPFAM" id="SSF55781">
    <property type="entry name" value="GAF domain-like"/>
    <property type="match status" value="1"/>
</dbReference>
<feature type="coiled-coil region" evidence="1">
    <location>
        <begin position="117"/>
        <end position="148"/>
    </location>
</feature>
<protein>
    <recommendedName>
        <fullName evidence="5">GAF domain-containing protein</fullName>
    </recommendedName>
</protein>
<dbReference type="AlphaFoldDB" id="A0AAU9E6K7"/>
<keyword evidence="4" id="KW-1185">Reference proteome</keyword>
<organism evidence="3 4">
    <name type="scientific">Helicovermis profundi</name>
    <dbReference type="NCBI Taxonomy" id="3065157"/>
    <lineage>
        <taxon>Bacteria</taxon>
        <taxon>Bacillati</taxon>
        <taxon>Bacillota</taxon>
        <taxon>Clostridia</taxon>
        <taxon>Helicovermis</taxon>
    </lineage>
</organism>
<evidence type="ECO:0008006" key="5">
    <source>
        <dbReference type="Google" id="ProtNLM"/>
    </source>
</evidence>
<dbReference type="KEGG" id="hprf:HLPR_06130"/>
<keyword evidence="2" id="KW-0812">Transmembrane</keyword>
<gene>
    <name evidence="3" type="ORF">HLPR_06130</name>
</gene>
<feature type="coiled-coil region" evidence="1">
    <location>
        <begin position="379"/>
        <end position="406"/>
    </location>
</feature>
<keyword evidence="2" id="KW-0472">Membrane</keyword>